<dbReference type="SUPFAM" id="SSF52833">
    <property type="entry name" value="Thioredoxin-like"/>
    <property type="match status" value="1"/>
</dbReference>
<dbReference type="Pfam" id="PF00085">
    <property type="entry name" value="Thioredoxin"/>
    <property type="match status" value="1"/>
</dbReference>
<organism evidence="2 3">
    <name type="scientific">Lactuca saligna</name>
    <name type="common">Willowleaf lettuce</name>
    <dbReference type="NCBI Taxonomy" id="75948"/>
    <lineage>
        <taxon>Eukaryota</taxon>
        <taxon>Viridiplantae</taxon>
        <taxon>Streptophyta</taxon>
        <taxon>Embryophyta</taxon>
        <taxon>Tracheophyta</taxon>
        <taxon>Spermatophyta</taxon>
        <taxon>Magnoliopsida</taxon>
        <taxon>eudicotyledons</taxon>
        <taxon>Gunneridae</taxon>
        <taxon>Pentapetalae</taxon>
        <taxon>asterids</taxon>
        <taxon>campanulids</taxon>
        <taxon>Asterales</taxon>
        <taxon>Asteraceae</taxon>
        <taxon>Cichorioideae</taxon>
        <taxon>Cichorieae</taxon>
        <taxon>Lactucinae</taxon>
        <taxon>Lactuca</taxon>
    </lineage>
</organism>
<dbReference type="InterPro" id="IPR051063">
    <property type="entry name" value="PDI"/>
</dbReference>
<dbReference type="InterPro" id="IPR013766">
    <property type="entry name" value="Thioredoxin_domain"/>
</dbReference>
<dbReference type="Gene3D" id="3.40.30.10">
    <property type="entry name" value="Glutaredoxin"/>
    <property type="match status" value="1"/>
</dbReference>
<keyword evidence="3" id="KW-1185">Reference proteome</keyword>
<dbReference type="PANTHER" id="PTHR45672">
    <property type="entry name" value="PROTEIN DISULFIDE-ISOMERASE C17H9.14C-RELATED"/>
    <property type="match status" value="1"/>
</dbReference>
<name>A0AA35UUG8_LACSI</name>
<evidence type="ECO:0000313" key="2">
    <source>
        <dbReference type="EMBL" id="CAI9260796.1"/>
    </source>
</evidence>
<dbReference type="GO" id="GO:0005783">
    <property type="term" value="C:endoplasmic reticulum"/>
    <property type="evidence" value="ECO:0007669"/>
    <property type="project" value="TreeGrafter"/>
</dbReference>
<dbReference type="Proteomes" id="UP001177003">
    <property type="component" value="Chromosome 0"/>
</dbReference>
<reference evidence="2" key="1">
    <citation type="submission" date="2023-04" db="EMBL/GenBank/DDBJ databases">
        <authorList>
            <person name="Vijverberg K."/>
            <person name="Xiong W."/>
            <person name="Schranz E."/>
        </authorList>
    </citation>
    <scope>NUCLEOTIDE SEQUENCE</scope>
</reference>
<sequence length="164" mass="18417">MYKPFGEDQMLTGVEEVSAMQKAPVGTPEGGNLLVVIIHKGEDLEGKHHTHPSVCVLFHGEEKRTKESLGYVQNCHWRKRFEGNTFDGSIPRSFSNLNLLQELCGHCKKVAPEYEKLGASFKKSKYVLIGKMDCDAYKGVCSKLGVSGYPTIQWFPKRSLEPKK</sequence>
<gene>
    <name evidence="2" type="ORF">LSALG_LOCUS1622</name>
</gene>
<accession>A0AA35UUG8</accession>
<evidence type="ECO:0000313" key="3">
    <source>
        <dbReference type="Proteomes" id="UP001177003"/>
    </source>
</evidence>
<protein>
    <recommendedName>
        <fullName evidence="1">Thioredoxin domain-containing protein</fullName>
    </recommendedName>
</protein>
<dbReference type="AlphaFoldDB" id="A0AA35UUG8"/>
<proteinExistence type="predicted"/>
<dbReference type="GO" id="GO:0003756">
    <property type="term" value="F:protein disulfide isomerase activity"/>
    <property type="evidence" value="ECO:0007669"/>
    <property type="project" value="TreeGrafter"/>
</dbReference>
<dbReference type="InterPro" id="IPR036249">
    <property type="entry name" value="Thioredoxin-like_sf"/>
</dbReference>
<dbReference type="PANTHER" id="PTHR45672:SF19">
    <property type="entry name" value="PROTEIN DISULFIDE-ISOMERASE LIKE 2-1"/>
    <property type="match status" value="1"/>
</dbReference>
<dbReference type="GO" id="GO:0006457">
    <property type="term" value="P:protein folding"/>
    <property type="evidence" value="ECO:0007669"/>
    <property type="project" value="TreeGrafter"/>
</dbReference>
<evidence type="ECO:0000259" key="1">
    <source>
        <dbReference type="Pfam" id="PF00085"/>
    </source>
</evidence>
<feature type="domain" description="Thioredoxin" evidence="1">
    <location>
        <begin position="102"/>
        <end position="158"/>
    </location>
</feature>
<dbReference type="EMBL" id="OX465086">
    <property type="protein sequence ID" value="CAI9260796.1"/>
    <property type="molecule type" value="Genomic_DNA"/>
</dbReference>